<proteinExistence type="predicted"/>
<reference evidence="1 2" key="1">
    <citation type="submission" date="2024-07" db="EMBL/GenBank/DDBJ databases">
        <title>Genomic Encyclopedia of Type Strains, Phase V (KMG-V): Genome sequencing to study the core and pangenomes of soil and plant-associated prokaryotes.</title>
        <authorList>
            <person name="Whitman W."/>
        </authorList>
    </citation>
    <scope>NUCLEOTIDE SEQUENCE [LARGE SCALE GENOMIC DNA]</scope>
    <source>
        <strain evidence="1 2">USDA 222</strain>
    </source>
</reference>
<gene>
    <name evidence="1" type="ORF">ABH992_007834</name>
</gene>
<dbReference type="EMBL" id="JBGBZN010000002">
    <property type="protein sequence ID" value="MEY9475435.1"/>
    <property type="molecule type" value="Genomic_DNA"/>
</dbReference>
<comment type="caution">
    <text evidence="1">The sequence shown here is derived from an EMBL/GenBank/DDBJ whole genome shotgun (WGS) entry which is preliminary data.</text>
</comment>
<protein>
    <submittedName>
        <fullName evidence="1">Uncharacterized protein</fullName>
    </submittedName>
</protein>
<accession>A0ABV4GTZ1</accession>
<organism evidence="1 2">
    <name type="scientific">Bradyrhizobium yuanmingense</name>
    <dbReference type="NCBI Taxonomy" id="108015"/>
    <lineage>
        <taxon>Bacteria</taxon>
        <taxon>Pseudomonadati</taxon>
        <taxon>Pseudomonadota</taxon>
        <taxon>Alphaproteobacteria</taxon>
        <taxon>Hyphomicrobiales</taxon>
        <taxon>Nitrobacteraceae</taxon>
        <taxon>Bradyrhizobium</taxon>
    </lineage>
</organism>
<evidence type="ECO:0000313" key="1">
    <source>
        <dbReference type="EMBL" id="MEY9475435.1"/>
    </source>
</evidence>
<evidence type="ECO:0000313" key="2">
    <source>
        <dbReference type="Proteomes" id="UP001565474"/>
    </source>
</evidence>
<keyword evidence="2" id="KW-1185">Reference proteome</keyword>
<sequence length="91" mass="9898">MLDRTEAAQILQILDVDMPVVDLVAAFAQEIADHVLAWSLRPAGRRDRDEIAGGCKLSLEAAVDGVKNPLLRFGIHSGVSRHSNGPRERAN</sequence>
<dbReference type="Proteomes" id="UP001565474">
    <property type="component" value="Unassembled WGS sequence"/>
</dbReference>
<name>A0ABV4GTZ1_9BRAD</name>